<reference evidence="1" key="1">
    <citation type="submission" date="2019-08" db="EMBL/GenBank/DDBJ databases">
        <authorList>
            <person name="Kucharzyk K."/>
            <person name="Murdoch R.W."/>
            <person name="Higgins S."/>
            <person name="Loffler F."/>
        </authorList>
    </citation>
    <scope>NUCLEOTIDE SEQUENCE</scope>
</reference>
<protein>
    <submittedName>
        <fullName evidence="1">Uncharacterized protein</fullName>
    </submittedName>
</protein>
<accession>A0A645DW82</accession>
<dbReference type="AlphaFoldDB" id="A0A645DW82"/>
<sequence length="113" mass="11883">MGGQSADIADDDVCGTVTGRRRVAGRYRVAGREATTGGAGGEVVRVQPERDHPGSAREALVLADPCGVGVARLQAGRMPQSVPFQVPERDRVPLADVLRRVQGIRHPPAPQGP</sequence>
<proteinExistence type="predicted"/>
<comment type="caution">
    <text evidence="1">The sequence shown here is derived from an EMBL/GenBank/DDBJ whole genome shotgun (WGS) entry which is preliminary data.</text>
</comment>
<evidence type="ECO:0000313" key="1">
    <source>
        <dbReference type="EMBL" id="MPM93549.1"/>
    </source>
</evidence>
<name>A0A645DW82_9ZZZZ</name>
<gene>
    <name evidence="1" type="ORF">SDC9_140688</name>
</gene>
<dbReference type="EMBL" id="VSSQ01040334">
    <property type="protein sequence ID" value="MPM93549.1"/>
    <property type="molecule type" value="Genomic_DNA"/>
</dbReference>
<organism evidence="1">
    <name type="scientific">bioreactor metagenome</name>
    <dbReference type="NCBI Taxonomy" id="1076179"/>
    <lineage>
        <taxon>unclassified sequences</taxon>
        <taxon>metagenomes</taxon>
        <taxon>ecological metagenomes</taxon>
    </lineage>
</organism>